<keyword evidence="5" id="KW-0028">Amino-acid biosynthesis</keyword>
<dbReference type="GO" id="GO:0030170">
    <property type="term" value="F:pyridoxal phosphate binding"/>
    <property type="evidence" value="ECO:0007669"/>
    <property type="project" value="InterPro"/>
</dbReference>
<protein>
    <recommendedName>
        <fullName evidence="3">histidinol-phosphate transaminase</fullName>
        <ecNumber evidence="3">2.6.1.9</ecNumber>
    </recommendedName>
    <alternativeName>
        <fullName evidence="9">Imidazole acetol-phosphate transaminase</fullName>
    </alternativeName>
</protein>
<dbReference type="SUPFAM" id="SSF53383">
    <property type="entry name" value="PLP-dependent transferases"/>
    <property type="match status" value="1"/>
</dbReference>
<dbReference type="InterPro" id="IPR004839">
    <property type="entry name" value="Aminotransferase_I/II_large"/>
</dbReference>
<proteinExistence type="inferred from homology"/>
<dbReference type="InterPro" id="IPR005861">
    <property type="entry name" value="HisP_aminotrans"/>
</dbReference>
<evidence type="ECO:0000256" key="2">
    <source>
        <dbReference type="ARBA" id="ARBA00005011"/>
    </source>
</evidence>
<dbReference type="PANTHER" id="PTHR42885">
    <property type="entry name" value="HISTIDINOL-PHOSPHATE AMINOTRANSFERASE-RELATED"/>
    <property type="match status" value="1"/>
</dbReference>
<accession>A0AAD9MJ86</accession>
<dbReference type="Proteomes" id="UP001255856">
    <property type="component" value="Unassembled WGS sequence"/>
</dbReference>
<evidence type="ECO:0000313" key="13">
    <source>
        <dbReference type="Proteomes" id="UP001255856"/>
    </source>
</evidence>
<evidence type="ECO:0000256" key="4">
    <source>
        <dbReference type="ARBA" id="ARBA00022576"/>
    </source>
</evidence>
<evidence type="ECO:0000256" key="8">
    <source>
        <dbReference type="ARBA" id="ARBA00023102"/>
    </source>
</evidence>
<evidence type="ECO:0000256" key="5">
    <source>
        <dbReference type="ARBA" id="ARBA00022605"/>
    </source>
</evidence>
<keyword evidence="7" id="KW-0663">Pyridoxal phosphate</keyword>
<keyword evidence="8" id="KW-0368">Histidine biosynthesis</keyword>
<dbReference type="HAMAP" id="MF_01023">
    <property type="entry name" value="HisC_aminotrans_2"/>
    <property type="match status" value="1"/>
</dbReference>
<dbReference type="InterPro" id="IPR015421">
    <property type="entry name" value="PyrdxlP-dep_Trfase_major"/>
</dbReference>
<evidence type="ECO:0000256" key="10">
    <source>
        <dbReference type="ARBA" id="ARBA00047481"/>
    </source>
</evidence>
<organism evidence="12 13">
    <name type="scientific">Prototheca wickerhamii</name>
    <dbReference type="NCBI Taxonomy" id="3111"/>
    <lineage>
        <taxon>Eukaryota</taxon>
        <taxon>Viridiplantae</taxon>
        <taxon>Chlorophyta</taxon>
        <taxon>core chlorophytes</taxon>
        <taxon>Trebouxiophyceae</taxon>
        <taxon>Chlorellales</taxon>
        <taxon>Chlorellaceae</taxon>
        <taxon>Prototheca</taxon>
    </lineage>
</organism>
<dbReference type="AlphaFoldDB" id="A0AAD9MJ86"/>
<evidence type="ECO:0000256" key="9">
    <source>
        <dbReference type="ARBA" id="ARBA00030262"/>
    </source>
</evidence>
<evidence type="ECO:0000256" key="7">
    <source>
        <dbReference type="ARBA" id="ARBA00022898"/>
    </source>
</evidence>
<dbReference type="GO" id="GO:0004400">
    <property type="term" value="F:histidinol-phosphate transaminase activity"/>
    <property type="evidence" value="ECO:0007669"/>
    <property type="project" value="UniProtKB-EC"/>
</dbReference>
<evidence type="ECO:0000256" key="1">
    <source>
        <dbReference type="ARBA" id="ARBA00001933"/>
    </source>
</evidence>
<dbReference type="GO" id="GO:0000105">
    <property type="term" value="P:L-histidine biosynthetic process"/>
    <property type="evidence" value="ECO:0007669"/>
    <property type="project" value="UniProtKB-KW"/>
</dbReference>
<keyword evidence="13" id="KW-1185">Reference proteome</keyword>
<dbReference type="Pfam" id="PF00155">
    <property type="entry name" value="Aminotran_1_2"/>
    <property type="match status" value="1"/>
</dbReference>
<sequence length="379" mass="42177">MAGQRPAAPKANVPSGSSFFRPHLHKLAPYKPIEPFDVLSARLGRPAHDIVKLDANENPYGPPPEARQALAQLEYPNIYPDPESRELRAGLAKWHGVPEELLLAGSGADELLDFLMRCTLEPGDRIVDCPPTFGMYAYDAEVNGATVVQVPRLEGFRIDVQGKRIKRAVEEHQPKLVFLTSPNNPDGSLISDEDLAQVLELPVLVVFDEAYIEFSDVPSKMSWVMERENLIVLRTFSKCAALAGMRVGYGAFPKSMMEILWRAKQPYNVTTASQVVAVAAMQNLEYIQDVRDKLVAERERLFKELQGVAYLDPYPSHSNFILCRLTDGRSGAELRDRLAAEHGVMIRHYSSPGLNDCVRISVGTPQQSRRLCEALQALA</sequence>
<dbReference type="EMBL" id="JASFZW010000002">
    <property type="protein sequence ID" value="KAK2079517.1"/>
    <property type="molecule type" value="Genomic_DNA"/>
</dbReference>
<evidence type="ECO:0000259" key="11">
    <source>
        <dbReference type="Pfam" id="PF00155"/>
    </source>
</evidence>
<dbReference type="Gene3D" id="3.90.1150.10">
    <property type="entry name" value="Aspartate Aminotransferase, domain 1"/>
    <property type="match status" value="1"/>
</dbReference>
<dbReference type="InterPro" id="IPR015424">
    <property type="entry name" value="PyrdxlP-dep_Trfase"/>
</dbReference>
<comment type="cofactor">
    <cofactor evidence="1">
        <name>pyridoxal 5'-phosphate</name>
        <dbReference type="ChEBI" id="CHEBI:597326"/>
    </cofactor>
</comment>
<feature type="domain" description="Aminotransferase class I/classII large" evidence="11">
    <location>
        <begin position="49"/>
        <end position="375"/>
    </location>
</feature>
<dbReference type="CDD" id="cd00609">
    <property type="entry name" value="AAT_like"/>
    <property type="match status" value="1"/>
</dbReference>
<dbReference type="NCBIfam" id="TIGR01141">
    <property type="entry name" value="hisC"/>
    <property type="match status" value="1"/>
</dbReference>
<evidence type="ECO:0000256" key="6">
    <source>
        <dbReference type="ARBA" id="ARBA00022679"/>
    </source>
</evidence>
<comment type="pathway">
    <text evidence="2">Amino-acid biosynthesis; L-histidine biosynthesis; L-histidine from 5-phospho-alpha-D-ribose 1-diphosphate: step 7/9.</text>
</comment>
<dbReference type="InterPro" id="IPR015422">
    <property type="entry name" value="PyrdxlP-dep_Trfase_small"/>
</dbReference>
<comment type="caution">
    <text evidence="12">The sequence shown here is derived from an EMBL/GenBank/DDBJ whole genome shotgun (WGS) entry which is preliminary data.</text>
</comment>
<dbReference type="EC" id="2.6.1.9" evidence="3"/>
<keyword evidence="4" id="KW-0032">Aminotransferase</keyword>
<dbReference type="PANTHER" id="PTHR42885:SF2">
    <property type="entry name" value="HISTIDINOL-PHOSPHATE AMINOTRANSFERASE"/>
    <property type="match status" value="1"/>
</dbReference>
<gene>
    <name evidence="12" type="ORF">QBZ16_001911</name>
</gene>
<comment type="catalytic activity">
    <reaction evidence="10">
        <text>L-histidinol phosphate + 2-oxoglutarate = 3-(imidazol-4-yl)-2-oxopropyl phosphate + L-glutamate</text>
        <dbReference type="Rhea" id="RHEA:23744"/>
        <dbReference type="ChEBI" id="CHEBI:16810"/>
        <dbReference type="ChEBI" id="CHEBI:29985"/>
        <dbReference type="ChEBI" id="CHEBI:57766"/>
        <dbReference type="ChEBI" id="CHEBI:57980"/>
        <dbReference type="EC" id="2.6.1.9"/>
    </reaction>
</comment>
<reference evidence="12" key="1">
    <citation type="submission" date="2021-01" db="EMBL/GenBank/DDBJ databases">
        <authorList>
            <person name="Eckstrom K.M.E."/>
        </authorList>
    </citation>
    <scope>NUCLEOTIDE SEQUENCE</scope>
    <source>
        <strain evidence="12">UVCC 0001</strain>
    </source>
</reference>
<evidence type="ECO:0000256" key="3">
    <source>
        <dbReference type="ARBA" id="ARBA00012748"/>
    </source>
</evidence>
<dbReference type="Gene3D" id="3.40.640.10">
    <property type="entry name" value="Type I PLP-dependent aspartate aminotransferase-like (Major domain)"/>
    <property type="match status" value="1"/>
</dbReference>
<evidence type="ECO:0000313" key="12">
    <source>
        <dbReference type="EMBL" id="KAK2079517.1"/>
    </source>
</evidence>
<keyword evidence="6" id="KW-0808">Transferase</keyword>
<name>A0AAD9MJ86_PROWI</name>